<evidence type="ECO:0000256" key="4">
    <source>
        <dbReference type="PROSITE-ProRule" id="PRU00335"/>
    </source>
</evidence>
<feature type="domain" description="HTH tetR-type" evidence="5">
    <location>
        <begin position="6"/>
        <end position="66"/>
    </location>
</feature>
<dbReference type="InterPro" id="IPR013570">
    <property type="entry name" value="Tscrpt_reg_YsiA_C"/>
</dbReference>
<dbReference type="Gene3D" id="1.10.357.10">
    <property type="entry name" value="Tetracycline Repressor, domain 2"/>
    <property type="match status" value="1"/>
</dbReference>
<dbReference type="SUPFAM" id="SSF46689">
    <property type="entry name" value="Homeodomain-like"/>
    <property type="match status" value="1"/>
</dbReference>
<accession>A0A1Q8QQX3</accession>
<evidence type="ECO:0000313" key="6">
    <source>
        <dbReference type="EMBL" id="OLN29710.1"/>
    </source>
</evidence>
<dbReference type="Pfam" id="PF00440">
    <property type="entry name" value="TetR_N"/>
    <property type="match status" value="1"/>
</dbReference>
<dbReference type="PROSITE" id="PS50977">
    <property type="entry name" value="HTH_TETR_2"/>
    <property type="match status" value="1"/>
</dbReference>
<sequence>MDTQREGKFQQILDAAIEAIAESGFHQCQVSKIARLAGVADGTIYLYFKNKEEVLIRVFQERMGDFIANIRRELSLGKTTGARLRTIVRTHFSYMEQNRSLAIVTQLELRQPNPRVRIAINAPILDYFSLIEEVIQQGIDCGEIPKTDIRVARQMIFGSLDEATTDWVMARSPRTLESEVEPMLALFEGALRLKK</sequence>
<dbReference type="InterPro" id="IPR009057">
    <property type="entry name" value="Homeodomain-like_sf"/>
</dbReference>
<dbReference type="InterPro" id="IPR001647">
    <property type="entry name" value="HTH_TetR"/>
</dbReference>
<dbReference type="SUPFAM" id="SSF48498">
    <property type="entry name" value="Tetracyclin repressor-like, C-terminal domain"/>
    <property type="match status" value="1"/>
</dbReference>
<dbReference type="AlphaFoldDB" id="A0A1Q8QQX3"/>
<protein>
    <submittedName>
        <fullName evidence="6">Fatty acid degradation regulator YsiA, TetR family</fullName>
    </submittedName>
</protein>
<keyword evidence="7" id="KW-1185">Reference proteome</keyword>
<organism evidence="6 7">
    <name type="scientific">Desulfosporosinus metallidurans</name>
    <dbReference type="NCBI Taxonomy" id="1888891"/>
    <lineage>
        <taxon>Bacteria</taxon>
        <taxon>Bacillati</taxon>
        <taxon>Bacillota</taxon>
        <taxon>Clostridia</taxon>
        <taxon>Eubacteriales</taxon>
        <taxon>Desulfitobacteriaceae</taxon>
        <taxon>Desulfosporosinus</taxon>
    </lineage>
</organism>
<evidence type="ECO:0000256" key="3">
    <source>
        <dbReference type="ARBA" id="ARBA00023163"/>
    </source>
</evidence>
<dbReference type="PANTHER" id="PTHR30055:SF234">
    <property type="entry name" value="HTH-TYPE TRANSCRIPTIONAL REGULATOR BETI"/>
    <property type="match status" value="1"/>
</dbReference>
<evidence type="ECO:0000313" key="7">
    <source>
        <dbReference type="Proteomes" id="UP000186102"/>
    </source>
</evidence>
<gene>
    <name evidence="6" type="ORF">DSOL_3416</name>
</gene>
<dbReference type="GO" id="GO:0000976">
    <property type="term" value="F:transcription cis-regulatory region binding"/>
    <property type="evidence" value="ECO:0007669"/>
    <property type="project" value="TreeGrafter"/>
</dbReference>
<comment type="caution">
    <text evidence="6">The sequence shown here is derived from an EMBL/GenBank/DDBJ whole genome shotgun (WGS) entry which is preliminary data.</text>
</comment>
<keyword evidence="2 4" id="KW-0238">DNA-binding</keyword>
<name>A0A1Q8QQX3_9FIRM</name>
<dbReference type="PANTHER" id="PTHR30055">
    <property type="entry name" value="HTH-TYPE TRANSCRIPTIONAL REGULATOR RUTR"/>
    <property type="match status" value="1"/>
</dbReference>
<feature type="DNA-binding region" description="H-T-H motif" evidence="4">
    <location>
        <begin position="29"/>
        <end position="48"/>
    </location>
</feature>
<dbReference type="PRINTS" id="PR00455">
    <property type="entry name" value="HTHTETR"/>
</dbReference>
<evidence type="ECO:0000256" key="2">
    <source>
        <dbReference type="ARBA" id="ARBA00023125"/>
    </source>
</evidence>
<dbReference type="Proteomes" id="UP000186102">
    <property type="component" value="Unassembled WGS sequence"/>
</dbReference>
<dbReference type="OrthoDB" id="13453at2"/>
<evidence type="ECO:0000259" key="5">
    <source>
        <dbReference type="PROSITE" id="PS50977"/>
    </source>
</evidence>
<proteinExistence type="predicted"/>
<dbReference type="EMBL" id="MLBF01000030">
    <property type="protein sequence ID" value="OLN29710.1"/>
    <property type="molecule type" value="Genomic_DNA"/>
</dbReference>
<evidence type="ECO:0000256" key="1">
    <source>
        <dbReference type="ARBA" id="ARBA00023015"/>
    </source>
</evidence>
<dbReference type="Pfam" id="PF08359">
    <property type="entry name" value="TetR_C_4"/>
    <property type="match status" value="1"/>
</dbReference>
<dbReference type="InterPro" id="IPR050109">
    <property type="entry name" value="HTH-type_TetR-like_transc_reg"/>
</dbReference>
<keyword evidence="1" id="KW-0805">Transcription regulation</keyword>
<keyword evidence="3" id="KW-0804">Transcription</keyword>
<dbReference type="RefSeq" id="WP_075365902.1">
    <property type="nucleotide sequence ID" value="NZ_MLBF01000030.1"/>
</dbReference>
<dbReference type="GO" id="GO:0003700">
    <property type="term" value="F:DNA-binding transcription factor activity"/>
    <property type="evidence" value="ECO:0007669"/>
    <property type="project" value="TreeGrafter"/>
</dbReference>
<reference evidence="6 7" key="1">
    <citation type="submission" date="2016-09" db="EMBL/GenBank/DDBJ databases">
        <title>Complete genome of Desulfosporosinus sp. OL.</title>
        <authorList>
            <person name="Mardanov A."/>
            <person name="Beletsky A."/>
            <person name="Panova A."/>
            <person name="Karnachuk O."/>
            <person name="Ravin N."/>
        </authorList>
    </citation>
    <scope>NUCLEOTIDE SEQUENCE [LARGE SCALE GENOMIC DNA]</scope>
    <source>
        <strain evidence="6 7">OL</strain>
    </source>
</reference>
<dbReference type="STRING" id="1888891.DSOL_3416"/>
<dbReference type="Gene3D" id="1.10.10.60">
    <property type="entry name" value="Homeodomain-like"/>
    <property type="match status" value="1"/>
</dbReference>
<dbReference type="InterPro" id="IPR036271">
    <property type="entry name" value="Tet_transcr_reg_TetR-rel_C_sf"/>
</dbReference>